<dbReference type="SUPFAM" id="SSF100950">
    <property type="entry name" value="NagB/RpiA/CoA transferase-like"/>
    <property type="match status" value="1"/>
</dbReference>
<dbReference type="InterPro" id="IPR020672">
    <property type="entry name" value="Ribose5P_isomerase_typA_subgr"/>
</dbReference>
<accession>A0ABW3NEA4</accession>
<comment type="function">
    <text evidence="2">Catalyzes the reversible conversion of ribose-5-phosphate to ribulose 5-phosphate.</text>
</comment>
<dbReference type="HAMAP" id="MF_00170">
    <property type="entry name" value="Rib_5P_isom_A"/>
    <property type="match status" value="1"/>
</dbReference>
<feature type="binding site" evidence="2">
    <location>
        <begin position="96"/>
        <end position="99"/>
    </location>
    <ligand>
        <name>substrate</name>
    </ligand>
</feature>
<dbReference type="RefSeq" id="WP_379591545.1">
    <property type="nucleotide sequence ID" value="NZ_JBHTKK010000007.1"/>
</dbReference>
<dbReference type="SUPFAM" id="SSF75445">
    <property type="entry name" value="D-ribose-5-phosphate isomerase (RpiA), lid domain"/>
    <property type="match status" value="1"/>
</dbReference>
<dbReference type="NCBIfam" id="NF001924">
    <property type="entry name" value="PRK00702.1"/>
    <property type="match status" value="1"/>
</dbReference>
<gene>
    <name evidence="2 3" type="primary">rpiA</name>
    <name evidence="3" type="ORF">ACFQ19_07945</name>
</gene>
<feature type="active site" description="Proton acceptor" evidence="2">
    <location>
        <position position="105"/>
    </location>
</feature>
<comment type="caution">
    <text evidence="3">The sequence shown here is derived from an EMBL/GenBank/DDBJ whole genome shotgun (WGS) entry which is preliminary data.</text>
</comment>
<keyword evidence="1 2" id="KW-0413">Isomerase</keyword>
<proteinExistence type="inferred from homology"/>
<dbReference type="PANTHER" id="PTHR11934:SF0">
    <property type="entry name" value="RIBOSE-5-PHOSPHATE ISOMERASE"/>
    <property type="match status" value="1"/>
</dbReference>
<dbReference type="Pfam" id="PF06026">
    <property type="entry name" value="Rib_5-P_isom_A"/>
    <property type="match status" value="1"/>
</dbReference>
<dbReference type="GO" id="GO:0004751">
    <property type="term" value="F:ribose-5-phosphate isomerase activity"/>
    <property type="evidence" value="ECO:0007669"/>
    <property type="project" value="UniProtKB-EC"/>
</dbReference>
<dbReference type="CDD" id="cd01398">
    <property type="entry name" value="RPI_A"/>
    <property type="match status" value="1"/>
</dbReference>
<dbReference type="Proteomes" id="UP001597041">
    <property type="component" value="Unassembled WGS sequence"/>
</dbReference>
<comment type="pathway">
    <text evidence="2">Carbohydrate degradation; pentose phosphate pathway; D-ribose 5-phosphate from D-ribulose 5-phosphate (non-oxidative stage): step 1/1.</text>
</comment>
<comment type="similarity">
    <text evidence="2">Belongs to the ribose 5-phosphate isomerase family.</text>
</comment>
<organism evidence="3 4">
    <name type="scientific">Oceanobacillus locisalsi</name>
    <dbReference type="NCBI Taxonomy" id="546107"/>
    <lineage>
        <taxon>Bacteria</taxon>
        <taxon>Bacillati</taxon>
        <taxon>Bacillota</taxon>
        <taxon>Bacilli</taxon>
        <taxon>Bacillales</taxon>
        <taxon>Bacillaceae</taxon>
        <taxon>Oceanobacillus</taxon>
    </lineage>
</organism>
<keyword evidence="4" id="KW-1185">Reference proteome</keyword>
<evidence type="ECO:0000256" key="1">
    <source>
        <dbReference type="ARBA" id="ARBA00023235"/>
    </source>
</evidence>
<protein>
    <recommendedName>
        <fullName evidence="2">Ribose-5-phosphate isomerase A</fullName>
        <ecNumber evidence="2">5.3.1.6</ecNumber>
    </recommendedName>
    <alternativeName>
        <fullName evidence="2">Phosphoriboisomerase A</fullName>
        <shortName evidence="2">PRI</shortName>
    </alternativeName>
</protein>
<dbReference type="EC" id="5.3.1.6" evidence="2"/>
<feature type="binding site" evidence="2">
    <location>
        <begin position="27"/>
        <end position="30"/>
    </location>
    <ligand>
        <name>substrate</name>
    </ligand>
</feature>
<dbReference type="InterPro" id="IPR037171">
    <property type="entry name" value="NagB/RpiA_transferase-like"/>
</dbReference>
<comment type="catalytic activity">
    <reaction evidence="2">
        <text>aldehydo-D-ribose 5-phosphate = D-ribulose 5-phosphate</text>
        <dbReference type="Rhea" id="RHEA:14657"/>
        <dbReference type="ChEBI" id="CHEBI:58121"/>
        <dbReference type="ChEBI" id="CHEBI:58273"/>
        <dbReference type="EC" id="5.3.1.6"/>
    </reaction>
</comment>
<sequence length="224" mass="24661">MELSDKQLAAEKAAEQVKDGMVLGIGSGSTVNYMLQKLAERIETEGIQIKGIPSSKKTEKLANELGISLTTFAEHHHIDLAIDGADEIDEHFQLAKGGGGSLVREKMVDSHADYFIVIAGADKLVKRLGAFPLPVEVIPFGWEVTEKKLQELGCQTTLRYQEEKPFVSDNGNYIIDCQFKSIEEPENVHKEIKALLGVVETGIFINMVNEVIISENGKIKVVKP</sequence>
<dbReference type="Gene3D" id="3.40.50.1360">
    <property type="match status" value="1"/>
</dbReference>
<reference evidence="4" key="1">
    <citation type="journal article" date="2019" name="Int. J. Syst. Evol. Microbiol.">
        <title>The Global Catalogue of Microorganisms (GCM) 10K type strain sequencing project: providing services to taxonomists for standard genome sequencing and annotation.</title>
        <authorList>
            <consortium name="The Broad Institute Genomics Platform"/>
            <consortium name="The Broad Institute Genome Sequencing Center for Infectious Disease"/>
            <person name="Wu L."/>
            <person name="Ma J."/>
        </authorList>
    </citation>
    <scope>NUCLEOTIDE SEQUENCE [LARGE SCALE GENOMIC DNA]</scope>
    <source>
        <strain evidence="4">CCUG 56608</strain>
    </source>
</reference>
<dbReference type="Gene3D" id="3.30.70.260">
    <property type="match status" value="1"/>
</dbReference>
<feature type="binding site" evidence="2">
    <location>
        <position position="123"/>
    </location>
    <ligand>
        <name>substrate</name>
    </ligand>
</feature>
<comment type="subunit">
    <text evidence="2">Homodimer.</text>
</comment>
<dbReference type="NCBIfam" id="TIGR00021">
    <property type="entry name" value="rpiA"/>
    <property type="match status" value="1"/>
</dbReference>
<feature type="binding site" evidence="2">
    <location>
        <begin position="83"/>
        <end position="86"/>
    </location>
    <ligand>
        <name>substrate</name>
    </ligand>
</feature>
<dbReference type="EMBL" id="JBHTKK010000007">
    <property type="protein sequence ID" value="MFD1065956.1"/>
    <property type="molecule type" value="Genomic_DNA"/>
</dbReference>
<evidence type="ECO:0000313" key="3">
    <source>
        <dbReference type="EMBL" id="MFD1065956.1"/>
    </source>
</evidence>
<evidence type="ECO:0000313" key="4">
    <source>
        <dbReference type="Proteomes" id="UP001597041"/>
    </source>
</evidence>
<name>A0ABW3NEA4_9BACI</name>
<dbReference type="PANTHER" id="PTHR11934">
    <property type="entry name" value="RIBOSE-5-PHOSPHATE ISOMERASE"/>
    <property type="match status" value="1"/>
</dbReference>
<dbReference type="InterPro" id="IPR004788">
    <property type="entry name" value="Ribose5P_isomerase_type_A"/>
</dbReference>
<evidence type="ECO:0000256" key="2">
    <source>
        <dbReference type="HAMAP-Rule" id="MF_00170"/>
    </source>
</evidence>